<gene>
    <name evidence="3" type="ORF">LACBIDRAFT_323086</name>
</gene>
<dbReference type="AlphaFoldDB" id="B0CW29"/>
<dbReference type="Proteomes" id="UP000001194">
    <property type="component" value="Unassembled WGS sequence"/>
</dbReference>
<dbReference type="RefSeq" id="XP_001876341.1">
    <property type="nucleotide sequence ID" value="XM_001876306.1"/>
</dbReference>
<sequence length="214" mass="23121">MKASSEVNLKRNRSSQRVPKQSSTSTIILLSLAALASMLFIWHDVLQAHHAGSRLSNKVNLERDSRELTTTPPPASAVQTTISTVSYTTTTITTTMTVILLANHTATVEEPTTHSSDTASTAIRLAMALLVPISILAYSSFKSSRLATPSDPAMFNGSLDIAPFTPPEPIQPTTLRDPECEKLLSPSAALQRPIGQTSLTLMESILFPYGIQME</sequence>
<keyword evidence="2" id="KW-0472">Membrane</keyword>
<dbReference type="GeneID" id="6071805"/>
<keyword evidence="2" id="KW-0812">Transmembrane</keyword>
<proteinExistence type="predicted"/>
<keyword evidence="4" id="KW-1185">Reference proteome</keyword>
<dbReference type="EMBL" id="DS547093">
    <property type="protein sequence ID" value="EDR13843.1"/>
    <property type="molecule type" value="Genomic_DNA"/>
</dbReference>
<feature type="transmembrane region" description="Helical" evidence="2">
    <location>
        <begin position="122"/>
        <end position="141"/>
    </location>
</feature>
<evidence type="ECO:0000256" key="2">
    <source>
        <dbReference type="SAM" id="Phobius"/>
    </source>
</evidence>
<protein>
    <submittedName>
        <fullName evidence="3">Predicted protein</fullName>
    </submittedName>
</protein>
<dbReference type="HOGENOM" id="CLU_1289119_0_0_1"/>
<name>B0CW29_LACBS</name>
<reference evidence="3 4" key="1">
    <citation type="journal article" date="2008" name="Nature">
        <title>The genome of Laccaria bicolor provides insights into mycorrhizal symbiosis.</title>
        <authorList>
            <person name="Martin F."/>
            <person name="Aerts A."/>
            <person name="Ahren D."/>
            <person name="Brun A."/>
            <person name="Danchin E.G.J."/>
            <person name="Duchaussoy F."/>
            <person name="Gibon J."/>
            <person name="Kohler A."/>
            <person name="Lindquist E."/>
            <person name="Pereda V."/>
            <person name="Salamov A."/>
            <person name="Shapiro H.J."/>
            <person name="Wuyts J."/>
            <person name="Blaudez D."/>
            <person name="Buee M."/>
            <person name="Brokstein P."/>
            <person name="Canbaeck B."/>
            <person name="Cohen D."/>
            <person name="Courty P.E."/>
            <person name="Coutinho P.M."/>
            <person name="Delaruelle C."/>
            <person name="Detter J.C."/>
            <person name="Deveau A."/>
            <person name="DiFazio S."/>
            <person name="Duplessis S."/>
            <person name="Fraissinet-Tachet L."/>
            <person name="Lucic E."/>
            <person name="Frey-Klett P."/>
            <person name="Fourrey C."/>
            <person name="Feussner I."/>
            <person name="Gay G."/>
            <person name="Grimwood J."/>
            <person name="Hoegger P.J."/>
            <person name="Jain P."/>
            <person name="Kilaru S."/>
            <person name="Labbe J."/>
            <person name="Lin Y.C."/>
            <person name="Legue V."/>
            <person name="Le Tacon F."/>
            <person name="Marmeisse R."/>
            <person name="Melayah D."/>
            <person name="Montanini B."/>
            <person name="Muratet M."/>
            <person name="Nehls U."/>
            <person name="Niculita-Hirzel H."/>
            <person name="Oudot-Le Secq M.P."/>
            <person name="Peter M."/>
            <person name="Quesneville H."/>
            <person name="Rajashekar B."/>
            <person name="Reich M."/>
            <person name="Rouhier N."/>
            <person name="Schmutz J."/>
            <person name="Yin T."/>
            <person name="Chalot M."/>
            <person name="Henrissat B."/>
            <person name="Kuees U."/>
            <person name="Lucas S."/>
            <person name="Van de Peer Y."/>
            <person name="Podila G.K."/>
            <person name="Polle A."/>
            <person name="Pukkila P.J."/>
            <person name="Richardson P.M."/>
            <person name="Rouze P."/>
            <person name="Sanders I.R."/>
            <person name="Stajich J.E."/>
            <person name="Tunlid A."/>
            <person name="Tuskan G."/>
            <person name="Grigoriev I.V."/>
        </authorList>
    </citation>
    <scope>NUCLEOTIDE SEQUENCE [LARGE SCALE GENOMIC DNA]</scope>
    <source>
        <strain evidence="4">S238N-H82 / ATCC MYA-4686</strain>
    </source>
</reference>
<organism evidence="4">
    <name type="scientific">Laccaria bicolor (strain S238N-H82 / ATCC MYA-4686)</name>
    <name type="common">Bicoloured deceiver</name>
    <name type="synonym">Laccaria laccata var. bicolor</name>
    <dbReference type="NCBI Taxonomy" id="486041"/>
    <lineage>
        <taxon>Eukaryota</taxon>
        <taxon>Fungi</taxon>
        <taxon>Dikarya</taxon>
        <taxon>Basidiomycota</taxon>
        <taxon>Agaricomycotina</taxon>
        <taxon>Agaricomycetes</taxon>
        <taxon>Agaricomycetidae</taxon>
        <taxon>Agaricales</taxon>
        <taxon>Agaricineae</taxon>
        <taxon>Hydnangiaceae</taxon>
        <taxon>Laccaria</taxon>
    </lineage>
</organism>
<evidence type="ECO:0000256" key="1">
    <source>
        <dbReference type="SAM" id="MobiDB-lite"/>
    </source>
</evidence>
<dbReference type="KEGG" id="lbc:LACBIDRAFT_323086"/>
<keyword evidence="2" id="KW-1133">Transmembrane helix</keyword>
<feature type="region of interest" description="Disordered" evidence="1">
    <location>
        <begin position="1"/>
        <end position="20"/>
    </location>
</feature>
<evidence type="ECO:0000313" key="4">
    <source>
        <dbReference type="Proteomes" id="UP000001194"/>
    </source>
</evidence>
<accession>B0CW29</accession>
<evidence type="ECO:0000313" key="3">
    <source>
        <dbReference type="EMBL" id="EDR13843.1"/>
    </source>
</evidence>
<dbReference type="OrthoDB" id="10566015at2759"/>
<feature type="transmembrane region" description="Helical" evidence="2">
    <location>
        <begin position="21"/>
        <end position="42"/>
    </location>
</feature>
<dbReference type="InParanoid" id="B0CW29"/>